<comment type="caution">
    <text evidence="1">The sequence shown here is derived from an EMBL/GenBank/DDBJ whole genome shotgun (WGS) entry which is preliminary data.</text>
</comment>
<gene>
    <name evidence="1" type="ORF">RUM44_002622</name>
</gene>
<organism evidence="1 2">
    <name type="scientific">Polyplax serrata</name>
    <name type="common">Common mouse louse</name>
    <dbReference type="NCBI Taxonomy" id="468196"/>
    <lineage>
        <taxon>Eukaryota</taxon>
        <taxon>Metazoa</taxon>
        <taxon>Ecdysozoa</taxon>
        <taxon>Arthropoda</taxon>
        <taxon>Hexapoda</taxon>
        <taxon>Insecta</taxon>
        <taxon>Pterygota</taxon>
        <taxon>Neoptera</taxon>
        <taxon>Paraneoptera</taxon>
        <taxon>Psocodea</taxon>
        <taxon>Troctomorpha</taxon>
        <taxon>Phthiraptera</taxon>
        <taxon>Anoplura</taxon>
        <taxon>Polyplacidae</taxon>
        <taxon>Polyplax</taxon>
    </lineage>
</organism>
<name>A0ABR1AF97_POLSC</name>
<evidence type="ECO:0000313" key="1">
    <source>
        <dbReference type="EMBL" id="KAK6618171.1"/>
    </source>
</evidence>
<dbReference type="EMBL" id="JAWJWF010000050">
    <property type="protein sequence ID" value="KAK6618171.1"/>
    <property type="molecule type" value="Genomic_DNA"/>
</dbReference>
<protein>
    <recommendedName>
        <fullName evidence="3">Anticodon-binding domain-containing protein</fullName>
    </recommendedName>
</protein>
<reference evidence="1 2" key="1">
    <citation type="submission" date="2023-09" db="EMBL/GenBank/DDBJ databases">
        <title>Genomes of two closely related lineages of the louse Polyplax serrata with different host specificities.</title>
        <authorList>
            <person name="Martinu J."/>
            <person name="Tarabai H."/>
            <person name="Stefka J."/>
            <person name="Hypsa V."/>
        </authorList>
    </citation>
    <scope>NUCLEOTIDE SEQUENCE [LARGE SCALE GENOMIC DNA]</scope>
    <source>
        <strain evidence="1">98ZLc_SE</strain>
    </source>
</reference>
<evidence type="ECO:0000313" key="2">
    <source>
        <dbReference type="Proteomes" id="UP001359485"/>
    </source>
</evidence>
<keyword evidence="2" id="KW-1185">Reference proteome</keyword>
<evidence type="ECO:0008006" key="3">
    <source>
        <dbReference type="Google" id="ProtNLM"/>
    </source>
</evidence>
<proteinExistence type="predicted"/>
<sequence length="126" mass="14271">MAVSNGFDIQHLGNLRIQLMRIDIALRVKPPRKSNLKAPLKNLLQNFLIKTGLRFAGIRREAEIICGSLKSEDELQEAKTRNFHAIILGPKNSKYSRMEGELLLMASRRRLVKRTETGTRACGAQE</sequence>
<accession>A0ABR1AF97</accession>
<dbReference type="Proteomes" id="UP001359485">
    <property type="component" value="Unassembled WGS sequence"/>
</dbReference>